<proteinExistence type="predicted"/>
<keyword evidence="2" id="KW-1185">Reference proteome</keyword>
<reference evidence="1 2" key="1">
    <citation type="submission" date="2023-09" db="EMBL/GenBank/DDBJ databases">
        <authorList>
            <person name="Rey-Velasco X."/>
        </authorList>
    </citation>
    <scope>NUCLEOTIDE SEQUENCE [LARGE SCALE GENOMIC DNA]</scope>
    <source>
        <strain evidence="1 2">F363</strain>
    </source>
</reference>
<dbReference type="Proteomes" id="UP001262889">
    <property type="component" value="Unassembled WGS sequence"/>
</dbReference>
<name>A0ABU3C9L4_9FLAO</name>
<evidence type="ECO:0000313" key="1">
    <source>
        <dbReference type="EMBL" id="MDT0643038.1"/>
    </source>
</evidence>
<accession>A0ABU3C9L4</accession>
<dbReference type="RefSeq" id="WP_311534659.1">
    <property type="nucleotide sequence ID" value="NZ_JAVRHQ010000009.1"/>
</dbReference>
<dbReference type="EMBL" id="JAVRHQ010000009">
    <property type="protein sequence ID" value="MDT0643038.1"/>
    <property type="molecule type" value="Genomic_DNA"/>
</dbReference>
<sequence length="87" mass="10061">MLNKNGVIVIEGDRSGQEKIVKDIFPKAKFVHLISLKRNGEYSVKKTTDYRGGLKVLFTNPDLKQKYHWAALKLRSAVKMRMRRKTA</sequence>
<comment type="caution">
    <text evidence="1">The sequence shown here is derived from an EMBL/GenBank/DDBJ whole genome shotgun (WGS) entry which is preliminary data.</text>
</comment>
<protein>
    <submittedName>
        <fullName evidence="1">Uncharacterized protein</fullName>
    </submittedName>
</protein>
<organism evidence="1 2">
    <name type="scientific">Autumnicola tepida</name>
    <dbReference type="NCBI Taxonomy" id="3075595"/>
    <lineage>
        <taxon>Bacteria</taxon>
        <taxon>Pseudomonadati</taxon>
        <taxon>Bacteroidota</taxon>
        <taxon>Flavobacteriia</taxon>
        <taxon>Flavobacteriales</taxon>
        <taxon>Flavobacteriaceae</taxon>
        <taxon>Autumnicola</taxon>
    </lineage>
</organism>
<gene>
    <name evidence="1" type="ORF">RM553_09385</name>
</gene>
<evidence type="ECO:0000313" key="2">
    <source>
        <dbReference type="Proteomes" id="UP001262889"/>
    </source>
</evidence>